<dbReference type="KEGG" id="nan:AArc1_0781"/>
<accession>A0A346PC78</accession>
<dbReference type="Proteomes" id="UP000258707">
    <property type="component" value="Chromosome"/>
</dbReference>
<reference evidence="2" key="1">
    <citation type="submission" date="2017-10" db="EMBL/GenBank/DDBJ databases">
        <title>Phenotypic and genomic properties of facultatively anaerobic sulfur-reducing natronoarchaea from hypersaline soda lakes.</title>
        <authorList>
            <person name="Sorokin D.Y."/>
            <person name="Kublanov I.V."/>
            <person name="Roman P."/>
            <person name="Sinninghe Damste J.S."/>
            <person name="Golyshin P.N."/>
            <person name="Rojo D."/>
            <person name="Ciordia S."/>
            <person name="Mena Md.C."/>
            <person name="Ferrer M."/>
            <person name="Messina E."/>
            <person name="Smedile F."/>
            <person name="La Spada G."/>
            <person name="La Cono V."/>
            <person name="Yakimov M.M."/>
        </authorList>
    </citation>
    <scope>NUCLEOTIDE SEQUENCE [LARGE SCALE GENOMIC DNA]</scope>
    <source>
        <strain evidence="2">AArc1</strain>
    </source>
</reference>
<proteinExistence type="predicted"/>
<organism evidence="1 2">
    <name type="scientific">Natrarchaeobaculum sulfurireducens</name>
    <dbReference type="NCBI Taxonomy" id="2044521"/>
    <lineage>
        <taxon>Archaea</taxon>
        <taxon>Methanobacteriati</taxon>
        <taxon>Methanobacteriota</taxon>
        <taxon>Stenosarchaea group</taxon>
        <taxon>Halobacteria</taxon>
        <taxon>Halobacteriales</taxon>
        <taxon>Natrialbaceae</taxon>
        <taxon>Natrarchaeobaculum</taxon>
    </lineage>
</organism>
<gene>
    <name evidence="1" type="ORF">AArc1_0781</name>
</gene>
<dbReference type="EMBL" id="CP024047">
    <property type="protein sequence ID" value="AXR77123.1"/>
    <property type="molecule type" value="Genomic_DNA"/>
</dbReference>
<dbReference type="AlphaFoldDB" id="A0A346PC78"/>
<sequence>MGHDDEIGALFLFDSDTSKAPSGYSKAEAENAALGVSGSDVVFSRNATPDEREHVLSVLDLDGEISGANVEAKTHLDGFHVSASVSDSDGNDPEMHEFVVEVGEFDPREQELADVTTDVSSLSASELEVSEVGTQVFGPIRDPRDVLRDVVADWIVGTFASETLDYLGVECNTTCPDCVWYIVNVVGACRSCVPLCSSGASGVGAILCVACFFLFCNDTESQVDCLACLVCLYEGEEPDTMDTNALRWVLDEIRDTPSFPL</sequence>
<name>A0A346PC78_9EURY</name>
<evidence type="ECO:0000313" key="1">
    <source>
        <dbReference type="EMBL" id="AXR77123.1"/>
    </source>
</evidence>
<evidence type="ECO:0000313" key="2">
    <source>
        <dbReference type="Proteomes" id="UP000258707"/>
    </source>
</evidence>
<protein>
    <submittedName>
        <fullName evidence="1">Plastocyanin</fullName>
    </submittedName>
</protein>